<sequence>MSAKRRFPSNDESAAKSCSAPPSTWPEPEDIEILKKIVREYKGQRIDFSILPHRPRFKYPRVNSGMTCNAEIRRRALAKAKSDPDGTGGSLSSLIELLLWKYLGCPPDVVETGPKR</sequence>
<dbReference type="HOGENOM" id="CLU_2092896_0_0_7"/>
<evidence type="ECO:0000313" key="2">
    <source>
        <dbReference type="EMBL" id="AFM26097.1"/>
    </source>
</evidence>
<dbReference type="AlphaFoldDB" id="I4C956"/>
<proteinExistence type="predicted"/>
<name>I4C956_DESTA</name>
<dbReference type="Proteomes" id="UP000006055">
    <property type="component" value="Chromosome"/>
</dbReference>
<evidence type="ECO:0000313" key="3">
    <source>
        <dbReference type="Proteomes" id="UP000006055"/>
    </source>
</evidence>
<evidence type="ECO:0000256" key="1">
    <source>
        <dbReference type="SAM" id="MobiDB-lite"/>
    </source>
</evidence>
<accession>I4C956</accession>
<organism evidence="2 3">
    <name type="scientific">Desulfomonile tiedjei (strain ATCC 49306 / DSM 6799 / DCB-1)</name>
    <dbReference type="NCBI Taxonomy" id="706587"/>
    <lineage>
        <taxon>Bacteria</taxon>
        <taxon>Pseudomonadati</taxon>
        <taxon>Thermodesulfobacteriota</taxon>
        <taxon>Desulfomonilia</taxon>
        <taxon>Desulfomonilales</taxon>
        <taxon>Desulfomonilaceae</taxon>
        <taxon>Desulfomonile</taxon>
    </lineage>
</organism>
<reference evidence="3" key="1">
    <citation type="submission" date="2012-06" db="EMBL/GenBank/DDBJ databases">
        <title>Complete sequence of chromosome of Desulfomonile tiedjei DSM 6799.</title>
        <authorList>
            <person name="Lucas S."/>
            <person name="Copeland A."/>
            <person name="Lapidus A."/>
            <person name="Glavina del Rio T."/>
            <person name="Dalin E."/>
            <person name="Tice H."/>
            <person name="Bruce D."/>
            <person name="Goodwin L."/>
            <person name="Pitluck S."/>
            <person name="Peters L."/>
            <person name="Ovchinnikova G."/>
            <person name="Zeytun A."/>
            <person name="Lu M."/>
            <person name="Kyrpides N."/>
            <person name="Mavromatis K."/>
            <person name="Ivanova N."/>
            <person name="Brettin T."/>
            <person name="Detter J.C."/>
            <person name="Han C."/>
            <person name="Larimer F."/>
            <person name="Land M."/>
            <person name="Hauser L."/>
            <person name="Markowitz V."/>
            <person name="Cheng J.-F."/>
            <person name="Hugenholtz P."/>
            <person name="Woyke T."/>
            <person name="Wu D."/>
            <person name="Spring S."/>
            <person name="Schroeder M."/>
            <person name="Brambilla E."/>
            <person name="Klenk H.-P."/>
            <person name="Eisen J.A."/>
        </authorList>
    </citation>
    <scope>NUCLEOTIDE SEQUENCE [LARGE SCALE GENOMIC DNA]</scope>
    <source>
        <strain evidence="3">ATCC 49306 / DSM 6799 / DCB-1</strain>
    </source>
</reference>
<dbReference type="KEGG" id="dti:Desti_3445"/>
<protein>
    <submittedName>
        <fullName evidence="2">Uncharacterized protein</fullName>
    </submittedName>
</protein>
<keyword evidence="3" id="KW-1185">Reference proteome</keyword>
<gene>
    <name evidence="2" type="ordered locus">Desti_3445</name>
</gene>
<dbReference type="STRING" id="706587.Desti_3445"/>
<feature type="region of interest" description="Disordered" evidence="1">
    <location>
        <begin position="1"/>
        <end position="27"/>
    </location>
</feature>
<dbReference type="EMBL" id="CP003360">
    <property type="protein sequence ID" value="AFM26097.1"/>
    <property type="molecule type" value="Genomic_DNA"/>
</dbReference>